<keyword evidence="3" id="KW-1185">Reference proteome</keyword>
<sequence length="330" mass="38476">FELRCELIYKSSCWYSTKGSKDPWNLHQNQRLFLKNLLDQLWGPSNLSKPRSNGTDPSVKLSPSNRPIELSKYILSNQIKALFNNESNLFKDLNLRTGRLNIPQTNSSLLFGSSVDEFDNSSIWKTRGTGFWNCISFLLQQSKDQVSDVEELWPLVLPPTISLLEDSKMIYRIRGTRLTIDILETFDPSIIFKTGIHDLFQKSFSSSFSLLNIDQTVDLLKITFEANLRLIESTTRRRKFNRERLKKINRLNRLIEESVFNVISFGKTNSKSLLGKQEHEIDENDHCYFEIDDYAIDCLGELIKREYLGIFIARYLRVKFISLFFLTRNS</sequence>
<dbReference type="Pfam" id="PF10521">
    <property type="entry name" value="Tti2"/>
    <property type="match status" value="1"/>
</dbReference>
<gene>
    <name evidence="2" type="ORF">PPACK8108_LOCUS25106</name>
</gene>
<name>A0AAV0BR97_PHAPC</name>
<evidence type="ECO:0000313" key="3">
    <source>
        <dbReference type="Proteomes" id="UP001153365"/>
    </source>
</evidence>
<dbReference type="EMBL" id="CALTRL010006158">
    <property type="protein sequence ID" value="CAH7689922.1"/>
    <property type="molecule type" value="Genomic_DNA"/>
</dbReference>
<dbReference type="PANTHER" id="PTHR32226:SF2">
    <property type="entry name" value="TELO2-INTERACTING PROTEIN 2"/>
    <property type="match status" value="1"/>
</dbReference>
<dbReference type="GO" id="GO:0005829">
    <property type="term" value="C:cytosol"/>
    <property type="evidence" value="ECO:0007669"/>
    <property type="project" value="TreeGrafter"/>
</dbReference>
<protein>
    <submittedName>
        <fullName evidence="2">Expressed protein</fullName>
    </submittedName>
</protein>
<dbReference type="GO" id="GO:0005634">
    <property type="term" value="C:nucleus"/>
    <property type="evidence" value="ECO:0007669"/>
    <property type="project" value="TreeGrafter"/>
</dbReference>
<dbReference type="AlphaFoldDB" id="A0AAV0BR97"/>
<evidence type="ECO:0000313" key="2">
    <source>
        <dbReference type="EMBL" id="CAH7689922.1"/>
    </source>
</evidence>
<comment type="similarity">
    <text evidence="1">Belongs to the TTI2 family.</text>
</comment>
<dbReference type="InterPro" id="IPR018870">
    <property type="entry name" value="Tti2"/>
</dbReference>
<dbReference type="Proteomes" id="UP001153365">
    <property type="component" value="Unassembled WGS sequence"/>
</dbReference>
<proteinExistence type="inferred from homology"/>
<accession>A0AAV0BR97</accession>
<evidence type="ECO:0000256" key="1">
    <source>
        <dbReference type="ARBA" id="ARBA00034736"/>
    </source>
</evidence>
<feature type="non-terminal residue" evidence="2">
    <location>
        <position position="1"/>
    </location>
</feature>
<dbReference type="PANTHER" id="PTHR32226">
    <property type="entry name" value="TELO2-INTERACTING PROTEIN 2"/>
    <property type="match status" value="1"/>
</dbReference>
<comment type="caution">
    <text evidence="2">The sequence shown here is derived from an EMBL/GenBank/DDBJ whole genome shotgun (WGS) entry which is preliminary data.</text>
</comment>
<reference evidence="2" key="1">
    <citation type="submission" date="2022-06" db="EMBL/GenBank/DDBJ databases">
        <authorList>
            <consortium name="SYNGENTA / RWTH Aachen University"/>
        </authorList>
    </citation>
    <scope>NUCLEOTIDE SEQUENCE</scope>
</reference>
<dbReference type="GO" id="GO:0110078">
    <property type="term" value="C:TTT Hsp90 cochaperone complex"/>
    <property type="evidence" value="ECO:0007669"/>
    <property type="project" value="InterPro"/>
</dbReference>
<organism evidence="2 3">
    <name type="scientific">Phakopsora pachyrhizi</name>
    <name type="common">Asian soybean rust disease fungus</name>
    <dbReference type="NCBI Taxonomy" id="170000"/>
    <lineage>
        <taxon>Eukaryota</taxon>
        <taxon>Fungi</taxon>
        <taxon>Dikarya</taxon>
        <taxon>Basidiomycota</taxon>
        <taxon>Pucciniomycotina</taxon>
        <taxon>Pucciniomycetes</taxon>
        <taxon>Pucciniales</taxon>
        <taxon>Phakopsoraceae</taxon>
        <taxon>Phakopsora</taxon>
    </lineage>
</organism>